<dbReference type="RefSeq" id="WP_379839208.1">
    <property type="nucleotide sequence ID" value="NZ_JBHRYQ010000001.1"/>
</dbReference>
<comment type="caution">
    <text evidence="9">The sequence shown here is derived from an EMBL/GenBank/DDBJ whole genome shotgun (WGS) entry which is preliminary data.</text>
</comment>
<comment type="subcellular location">
    <subcellularLocation>
        <location evidence="6">Cell membrane</location>
        <topology evidence="6">Multi-pass membrane protein</topology>
    </subcellularLocation>
    <subcellularLocation>
        <location evidence="1">Membrane</location>
        <topology evidence="1">Multi-pass membrane protein</topology>
    </subcellularLocation>
</comment>
<evidence type="ECO:0000256" key="3">
    <source>
        <dbReference type="ARBA" id="ARBA00022692"/>
    </source>
</evidence>
<evidence type="ECO:0000313" key="10">
    <source>
        <dbReference type="Proteomes" id="UP001595616"/>
    </source>
</evidence>
<dbReference type="SUPFAM" id="SSF81452">
    <property type="entry name" value="Cytochrome c oxidase subunit III-like"/>
    <property type="match status" value="1"/>
</dbReference>
<dbReference type="EMBL" id="JBHRYQ010000001">
    <property type="protein sequence ID" value="MFC3812338.1"/>
    <property type="molecule type" value="Genomic_DNA"/>
</dbReference>
<evidence type="ECO:0000259" key="8">
    <source>
        <dbReference type="PROSITE" id="PS50253"/>
    </source>
</evidence>
<evidence type="ECO:0000256" key="2">
    <source>
        <dbReference type="ARBA" id="ARBA00010581"/>
    </source>
</evidence>
<dbReference type="Proteomes" id="UP001595616">
    <property type="component" value="Unassembled WGS sequence"/>
</dbReference>
<name>A0ABV7Z293_9BACT</name>
<keyword evidence="4 7" id="KW-1133">Transmembrane helix</keyword>
<dbReference type="PANTHER" id="PTHR11403:SF10">
    <property type="entry name" value="CYTOCHROME C OXIDASE"/>
    <property type="match status" value="1"/>
</dbReference>
<evidence type="ECO:0000256" key="4">
    <source>
        <dbReference type="ARBA" id="ARBA00022989"/>
    </source>
</evidence>
<dbReference type="Gene3D" id="1.20.120.80">
    <property type="entry name" value="Cytochrome c oxidase, subunit III, four-helix bundle"/>
    <property type="match status" value="1"/>
</dbReference>
<organism evidence="9 10">
    <name type="scientific">Lacihabitans lacunae</name>
    <dbReference type="NCBI Taxonomy" id="1028214"/>
    <lineage>
        <taxon>Bacteria</taxon>
        <taxon>Pseudomonadati</taxon>
        <taxon>Bacteroidota</taxon>
        <taxon>Cytophagia</taxon>
        <taxon>Cytophagales</taxon>
        <taxon>Leadbetterellaceae</taxon>
        <taxon>Lacihabitans</taxon>
    </lineage>
</organism>
<dbReference type="PANTHER" id="PTHR11403">
    <property type="entry name" value="CYTOCHROME C OXIDASE SUBUNIT III"/>
    <property type="match status" value="1"/>
</dbReference>
<keyword evidence="10" id="KW-1185">Reference proteome</keyword>
<dbReference type="PROSITE" id="PS50253">
    <property type="entry name" value="COX3"/>
    <property type="match status" value="1"/>
</dbReference>
<gene>
    <name evidence="9" type="ORF">ACFOOI_16875</name>
</gene>
<evidence type="ECO:0000256" key="7">
    <source>
        <dbReference type="SAM" id="Phobius"/>
    </source>
</evidence>
<dbReference type="InterPro" id="IPR013833">
    <property type="entry name" value="Cyt_c_oxidase_su3_a-hlx"/>
</dbReference>
<dbReference type="InterPro" id="IPR024791">
    <property type="entry name" value="Cyt_c/ubiquinol_Oxase_su3"/>
</dbReference>
<sequence>MNSLTKRREPFTYMLYLGIIGSSILFLFIFLIFLKKEYSNQDIPVATPKIFWLSTATILLSSLGLFLSKSYVKAEKFSLYRLALVISFILGILFITFQIIGWQQLYQKNITIQNHTGASFLFILSALHIVHTLGGLVALAMTVFKAFKHASYVDSFVYNVNPPNQLRLKLVSIYWHFLDIMWLIIFLFMLYHAS</sequence>
<evidence type="ECO:0000313" key="9">
    <source>
        <dbReference type="EMBL" id="MFC3812338.1"/>
    </source>
</evidence>
<evidence type="ECO:0000256" key="6">
    <source>
        <dbReference type="RuleBase" id="RU003376"/>
    </source>
</evidence>
<feature type="domain" description="Heme-copper oxidase subunit III family profile" evidence="8">
    <location>
        <begin position="1"/>
        <end position="194"/>
    </location>
</feature>
<feature type="transmembrane region" description="Helical" evidence="7">
    <location>
        <begin position="173"/>
        <end position="193"/>
    </location>
</feature>
<feature type="transmembrane region" description="Helical" evidence="7">
    <location>
        <begin position="50"/>
        <end position="67"/>
    </location>
</feature>
<evidence type="ECO:0000256" key="5">
    <source>
        <dbReference type="ARBA" id="ARBA00023136"/>
    </source>
</evidence>
<accession>A0ABV7Z293</accession>
<dbReference type="InterPro" id="IPR035973">
    <property type="entry name" value="Cyt_c_oxidase_su3-like_sf"/>
</dbReference>
<feature type="transmembrane region" description="Helical" evidence="7">
    <location>
        <begin position="79"/>
        <end position="100"/>
    </location>
</feature>
<proteinExistence type="inferred from homology"/>
<protein>
    <submittedName>
        <fullName evidence="9">Heme-copper oxidase subunit III</fullName>
    </submittedName>
</protein>
<dbReference type="InterPro" id="IPR000298">
    <property type="entry name" value="Cyt_c_oxidase-like_su3"/>
</dbReference>
<keyword evidence="3 6" id="KW-0812">Transmembrane</keyword>
<feature type="transmembrane region" description="Helical" evidence="7">
    <location>
        <begin position="12"/>
        <end position="34"/>
    </location>
</feature>
<keyword evidence="5 7" id="KW-0472">Membrane</keyword>
<feature type="transmembrane region" description="Helical" evidence="7">
    <location>
        <begin position="120"/>
        <end position="144"/>
    </location>
</feature>
<reference evidence="10" key="1">
    <citation type="journal article" date="2019" name="Int. J. Syst. Evol. Microbiol.">
        <title>The Global Catalogue of Microorganisms (GCM) 10K type strain sequencing project: providing services to taxonomists for standard genome sequencing and annotation.</title>
        <authorList>
            <consortium name="The Broad Institute Genomics Platform"/>
            <consortium name="The Broad Institute Genome Sequencing Center for Infectious Disease"/>
            <person name="Wu L."/>
            <person name="Ma J."/>
        </authorList>
    </citation>
    <scope>NUCLEOTIDE SEQUENCE [LARGE SCALE GENOMIC DNA]</scope>
    <source>
        <strain evidence="10">CECT 7956</strain>
    </source>
</reference>
<evidence type="ECO:0000256" key="1">
    <source>
        <dbReference type="ARBA" id="ARBA00004141"/>
    </source>
</evidence>
<comment type="similarity">
    <text evidence="2 6">Belongs to the cytochrome c oxidase subunit 3 family.</text>
</comment>